<dbReference type="HOGENOM" id="CLU_1563051_0_0_1"/>
<accession>A0A0D0CAL7</accession>
<gene>
    <name evidence="1" type="ORF">GYMLUDRAFT_249065</name>
</gene>
<proteinExistence type="predicted"/>
<keyword evidence="2" id="KW-1185">Reference proteome</keyword>
<organism evidence="1 2">
    <name type="scientific">Collybiopsis luxurians FD-317 M1</name>
    <dbReference type="NCBI Taxonomy" id="944289"/>
    <lineage>
        <taxon>Eukaryota</taxon>
        <taxon>Fungi</taxon>
        <taxon>Dikarya</taxon>
        <taxon>Basidiomycota</taxon>
        <taxon>Agaricomycotina</taxon>
        <taxon>Agaricomycetes</taxon>
        <taxon>Agaricomycetidae</taxon>
        <taxon>Agaricales</taxon>
        <taxon>Marasmiineae</taxon>
        <taxon>Omphalotaceae</taxon>
        <taxon>Collybiopsis</taxon>
        <taxon>Collybiopsis luxurians</taxon>
    </lineage>
</organism>
<dbReference type="EMBL" id="KN834810">
    <property type="protein sequence ID" value="KIK55047.1"/>
    <property type="molecule type" value="Genomic_DNA"/>
</dbReference>
<dbReference type="AlphaFoldDB" id="A0A0D0CAL7"/>
<name>A0A0D0CAL7_9AGAR</name>
<evidence type="ECO:0000313" key="1">
    <source>
        <dbReference type="EMBL" id="KIK55047.1"/>
    </source>
</evidence>
<evidence type="ECO:0000313" key="2">
    <source>
        <dbReference type="Proteomes" id="UP000053593"/>
    </source>
</evidence>
<reference evidence="1 2" key="1">
    <citation type="submission" date="2014-04" db="EMBL/GenBank/DDBJ databases">
        <title>Evolutionary Origins and Diversification of the Mycorrhizal Mutualists.</title>
        <authorList>
            <consortium name="DOE Joint Genome Institute"/>
            <consortium name="Mycorrhizal Genomics Consortium"/>
            <person name="Kohler A."/>
            <person name="Kuo A."/>
            <person name="Nagy L.G."/>
            <person name="Floudas D."/>
            <person name="Copeland A."/>
            <person name="Barry K.W."/>
            <person name="Cichocki N."/>
            <person name="Veneault-Fourrey C."/>
            <person name="LaButti K."/>
            <person name="Lindquist E.A."/>
            <person name="Lipzen A."/>
            <person name="Lundell T."/>
            <person name="Morin E."/>
            <person name="Murat C."/>
            <person name="Riley R."/>
            <person name="Ohm R."/>
            <person name="Sun H."/>
            <person name="Tunlid A."/>
            <person name="Henrissat B."/>
            <person name="Grigoriev I.V."/>
            <person name="Hibbett D.S."/>
            <person name="Martin F."/>
        </authorList>
    </citation>
    <scope>NUCLEOTIDE SEQUENCE [LARGE SCALE GENOMIC DNA]</scope>
    <source>
        <strain evidence="1 2">FD-317 M1</strain>
    </source>
</reference>
<dbReference type="Proteomes" id="UP000053593">
    <property type="component" value="Unassembled WGS sequence"/>
</dbReference>
<protein>
    <submittedName>
        <fullName evidence="1">Uncharacterized protein</fullName>
    </submittedName>
</protein>
<sequence>MSFSPSPSNEVVPTCTDPVPHKTPSLWSKLLKLPKLSKAKEEYLHAIHADVNTSQASGANPFDSLTSQHHPLNGDAGICGFISTCCSFHIVFSDFDTDDSRDSVVSQIRTVGYGKFSSFTYDLQLIQYQLQRADNCCILLFAPNSDSEAAFTSGLSPPNLTATQFSSAKAL</sequence>